<reference evidence="2 3" key="1">
    <citation type="submission" date="2022-05" db="EMBL/GenBank/DDBJ databases">
        <authorList>
            <consortium name="Genoscope - CEA"/>
            <person name="William W."/>
        </authorList>
    </citation>
    <scope>NUCLEOTIDE SEQUENCE [LARGE SCALE GENOMIC DNA]</scope>
</reference>
<gene>
    <name evidence="2" type="ORF">PLOB_00039707</name>
</gene>
<comment type="caution">
    <text evidence="2">The sequence shown here is derived from an EMBL/GenBank/DDBJ whole genome shotgun (WGS) entry which is preliminary data.</text>
</comment>
<name>A0ABN8MZM3_9CNID</name>
<evidence type="ECO:0000313" key="2">
    <source>
        <dbReference type="EMBL" id="CAH3038212.1"/>
    </source>
</evidence>
<organism evidence="2 3">
    <name type="scientific">Porites lobata</name>
    <dbReference type="NCBI Taxonomy" id="104759"/>
    <lineage>
        <taxon>Eukaryota</taxon>
        <taxon>Metazoa</taxon>
        <taxon>Cnidaria</taxon>
        <taxon>Anthozoa</taxon>
        <taxon>Hexacorallia</taxon>
        <taxon>Scleractinia</taxon>
        <taxon>Fungiina</taxon>
        <taxon>Poritidae</taxon>
        <taxon>Porites</taxon>
    </lineage>
</organism>
<feature type="compositionally biased region" description="Low complexity" evidence="1">
    <location>
        <begin position="164"/>
        <end position="176"/>
    </location>
</feature>
<dbReference type="Proteomes" id="UP001159405">
    <property type="component" value="Unassembled WGS sequence"/>
</dbReference>
<feature type="compositionally biased region" description="Pro residues" evidence="1">
    <location>
        <begin position="188"/>
        <end position="199"/>
    </location>
</feature>
<proteinExistence type="predicted"/>
<dbReference type="PANTHER" id="PTHR33244:SF3">
    <property type="entry name" value="PEPTIDASE A2 DOMAIN-CONTAINING PROTEIN"/>
    <property type="match status" value="1"/>
</dbReference>
<protein>
    <submittedName>
        <fullName evidence="2">Uncharacterized protein</fullName>
    </submittedName>
</protein>
<feature type="region of interest" description="Disordered" evidence="1">
    <location>
        <begin position="145"/>
        <end position="220"/>
    </location>
</feature>
<evidence type="ECO:0000256" key="1">
    <source>
        <dbReference type="SAM" id="MobiDB-lite"/>
    </source>
</evidence>
<keyword evidence="3" id="KW-1185">Reference proteome</keyword>
<dbReference type="PANTHER" id="PTHR33244">
    <property type="entry name" value="INTEGRASE CATALYTIC DOMAIN-CONTAINING PROTEIN-RELATED"/>
    <property type="match status" value="1"/>
</dbReference>
<accession>A0ABN8MZM3</accession>
<evidence type="ECO:0000313" key="3">
    <source>
        <dbReference type="Proteomes" id="UP001159405"/>
    </source>
</evidence>
<dbReference type="EMBL" id="CALNXK010000006">
    <property type="protein sequence ID" value="CAH3038212.1"/>
    <property type="molecule type" value="Genomic_DNA"/>
</dbReference>
<sequence>MVQTVKNILTKCDEEGGDPYLALLSYRATPISHHLDSPAQLLTKRKFKTLLPMSNRASCTADSGDVKEQLKKQQEYYGRYYNQKAGPALKPLHPGQPVRVLDHQTQTWQPGTVLRAAKEPRSYIVKNDTTEGVYRRTRSHLRPDTARFRTHNPPPADVPVQIMPAASPSSNHSPANTVDQLPGDSTVPAPPTGILPPPGSSGGYMTRSGRTVKPPERLNI</sequence>